<evidence type="ECO:0000313" key="2">
    <source>
        <dbReference type="EMBL" id="KAK3375897.1"/>
    </source>
</evidence>
<sequence length="322" mass="34421">MNPEIQISLPGKGLMAEIVITLRVHLKRLEYECLPYLAQFLCKNALETGTRMPQYLPVVLSQFQQGKDNGDKIERLFYEEAGARGLYALASTKIKSVLEVLPKSGQSTVATSLKDYKMHPSIADRLEDIEPPAKLIFTPNCVTLPAQRFKGDIFDEVSKRQTADATQTPAPAESAPAETVPAETASAPAEITRRTHLAGRASPPKTNELPYVQYSGPGLPSISTWADPMGGHTSGSLETSAVDLVENISAVGTIAVTREGDVANNGGGGSGCSGQVISGVAMLVQTRDGTATAPRRGTSAKEECLEVEDATPLYESYVDLDL</sequence>
<feature type="region of interest" description="Disordered" evidence="1">
    <location>
        <begin position="158"/>
        <end position="186"/>
    </location>
</feature>
<reference evidence="2" key="1">
    <citation type="journal article" date="2023" name="Mol. Phylogenet. Evol.">
        <title>Genome-scale phylogeny and comparative genomics of the fungal order Sordariales.</title>
        <authorList>
            <person name="Hensen N."/>
            <person name="Bonometti L."/>
            <person name="Westerberg I."/>
            <person name="Brannstrom I.O."/>
            <person name="Guillou S."/>
            <person name="Cros-Aarteil S."/>
            <person name="Calhoun S."/>
            <person name="Haridas S."/>
            <person name="Kuo A."/>
            <person name="Mondo S."/>
            <person name="Pangilinan J."/>
            <person name="Riley R."/>
            <person name="LaButti K."/>
            <person name="Andreopoulos B."/>
            <person name="Lipzen A."/>
            <person name="Chen C."/>
            <person name="Yan M."/>
            <person name="Daum C."/>
            <person name="Ng V."/>
            <person name="Clum A."/>
            <person name="Steindorff A."/>
            <person name="Ohm R.A."/>
            <person name="Martin F."/>
            <person name="Silar P."/>
            <person name="Natvig D.O."/>
            <person name="Lalanne C."/>
            <person name="Gautier V."/>
            <person name="Ament-Velasquez S.L."/>
            <person name="Kruys A."/>
            <person name="Hutchinson M.I."/>
            <person name="Powell A.J."/>
            <person name="Barry K."/>
            <person name="Miller A.N."/>
            <person name="Grigoriev I.V."/>
            <person name="Debuchy R."/>
            <person name="Gladieux P."/>
            <person name="Hiltunen Thoren M."/>
            <person name="Johannesson H."/>
        </authorList>
    </citation>
    <scope>NUCLEOTIDE SEQUENCE</scope>
    <source>
        <strain evidence="2">CBS 958.72</strain>
    </source>
</reference>
<dbReference type="Proteomes" id="UP001287356">
    <property type="component" value="Unassembled WGS sequence"/>
</dbReference>
<comment type="caution">
    <text evidence="2">The sequence shown here is derived from an EMBL/GenBank/DDBJ whole genome shotgun (WGS) entry which is preliminary data.</text>
</comment>
<name>A0AAE0N9M7_9PEZI</name>
<organism evidence="2 3">
    <name type="scientific">Lasiosphaeria ovina</name>
    <dbReference type="NCBI Taxonomy" id="92902"/>
    <lineage>
        <taxon>Eukaryota</taxon>
        <taxon>Fungi</taxon>
        <taxon>Dikarya</taxon>
        <taxon>Ascomycota</taxon>
        <taxon>Pezizomycotina</taxon>
        <taxon>Sordariomycetes</taxon>
        <taxon>Sordariomycetidae</taxon>
        <taxon>Sordariales</taxon>
        <taxon>Lasiosphaeriaceae</taxon>
        <taxon>Lasiosphaeria</taxon>
    </lineage>
</organism>
<dbReference type="AlphaFoldDB" id="A0AAE0N9M7"/>
<feature type="compositionally biased region" description="Low complexity" evidence="1">
    <location>
        <begin position="163"/>
        <end position="186"/>
    </location>
</feature>
<dbReference type="EMBL" id="JAULSN010000003">
    <property type="protein sequence ID" value="KAK3375897.1"/>
    <property type="molecule type" value="Genomic_DNA"/>
</dbReference>
<gene>
    <name evidence="2" type="ORF">B0T24DRAFT_591596</name>
</gene>
<proteinExistence type="predicted"/>
<accession>A0AAE0N9M7</accession>
<keyword evidence="3" id="KW-1185">Reference proteome</keyword>
<protein>
    <submittedName>
        <fullName evidence="2">Uncharacterized protein</fullName>
    </submittedName>
</protein>
<evidence type="ECO:0000256" key="1">
    <source>
        <dbReference type="SAM" id="MobiDB-lite"/>
    </source>
</evidence>
<reference evidence="2" key="2">
    <citation type="submission" date="2023-06" db="EMBL/GenBank/DDBJ databases">
        <authorList>
            <consortium name="Lawrence Berkeley National Laboratory"/>
            <person name="Haridas S."/>
            <person name="Hensen N."/>
            <person name="Bonometti L."/>
            <person name="Westerberg I."/>
            <person name="Brannstrom I.O."/>
            <person name="Guillou S."/>
            <person name="Cros-Aarteil S."/>
            <person name="Calhoun S."/>
            <person name="Kuo A."/>
            <person name="Mondo S."/>
            <person name="Pangilinan J."/>
            <person name="Riley R."/>
            <person name="Labutti K."/>
            <person name="Andreopoulos B."/>
            <person name="Lipzen A."/>
            <person name="Chen C."/>
            <person name="Yanf M."/>
            <person name="Daum C."/>
            <person name="Ng V."/>
            <person name="Clum A."/>
            <person name="Steindorff A."/>
            <person name="Ohm R."/>
            <person name="Martin F."/>
            <person name="Silar P."/>
            <person name="Natvig D."/>
            <person name="Lalanne C."/>
            <person name="Gautier V."/>
            <person name="Ament-Velasquez S.L."/>
            <person name="Kruys A."/>
            <person name="Hutchinson M.I."/>
            <person name="Powell A.J."/>
            <person name="Barry K."/>
            <person name="Miller A.N."/>
            <person name="Grigoriev I.V."/>
            <person name="Debuchy R."/>
            <person name="Gladieux P."/>
            <person name="Thoren M.H."/>
            <person name="Johannesson H."/>
        </authorList>
    </citation>
    <scope>NUCLEOTIDE SEQUENCE</scope>
    <source>
        <strain evidence="2">CBS 958.72</strain>
    </source>
</reference>
<evidence type="ECO:0000313" key="3">
    <source>
        <dbReference type="Proteomes" id="UP001287356"/>
    </source>
</evidence>